<protein>
    <recommendedName>
        <fullName evidence="4 12">Trigger factor</fullName>
        <shortName evidence="12">TF</shortName>
        <ecNumber evidence="3 12">5.2.1.8</ecNumber>
    </recommendedName>
    <alternativeName>
        <fullName evidence="11 12">PPIase</fullName>
    </alternativeName>
</protein>
<dbReference type="SUPFAM" id="SSF102735">
    <property type="entry name" value="Trigger factor ribosome-binding domain"/>
    <property type="match status" value="1"/>
</dbReference>
<keyword evidence="12" id="KW-0963">Cytoplasm</keyword>
<sequence length="428" mass="48591">MSAKWEKQEGNQGLLTFDVSADEFDKALDQAFKKVVKDVQIPGFRKGKVPRKIFESRFGVESLYQDAVDLLLQDAYANAIEETGIEPIEQPEVDIDQIEKGKDLIFKATVNVKPEVTLGEYKGLEVEEQSVEVTDEDVEHEIEHQREHHAELIVKDEGEVEEGDTVVMDFEGFIDGEAFEGGKGEDYSLEVGSGQFIPGFEEKLIGKTSGEETEITVTFPEDYHAEHLAGKEAVFKVVIHDVKTKEMPELDDEFAKDVDEEVETLDELKKKTKENLQSQREQEADNEKRETLIEKASENAEADIPKPMVETELDRMLQEFEQRLQMQGMTMDMYYQFSGQDSDALKGQMREDAEKRVKTNLTLEAIFNAENLEVTDEDVEEELSKMASMYGTEVDQLKQMLGGNADALKEDLKARKSIEFLVENSQTV</sequence>
<dbReference type="PANTHER" id="PTHR30560">
    <property type="entry name" value="TRIGGER FACTOR CHAPERONE AND PEPTIDYL-PROLYL CIS/TRANS ISOMERASE"/>
    <property type="match status" value="1"/>
</dbReference>
<organism evidence="17 18">
    <name type="scientific">Lentibacillus salicampi</name>
    <dbReference type="NCBI Taxonomy" id="175306"/>
    <lineage>
        <taxon>Bacteria</taxon>
        <taxon>Bacillati</taxon>
        <taxon>Bacillota</taxon>
        <taxon>Bacilli</taxon>
        <taxon>Bacillales</taxon>
        <taxon>Bacillaceae</taxon>
        <taxon>Lentibacillus</taxon>
    </lineage>
</organism>
<accession>A0A4Y9AFU9</accession>
<dbReference type="InterPro" id="IPR027304">
    <property type="entry name" value="Trigger_fact/SurA_dom_sf"/>
</dbReference>
<evidence type="ECO:0000256" key="2">
    <source>
        <dbReference type="ARBA" id="ARBA00005464"/>
    </source>
</evidence>
<dbReference type="SUPFAM" id="SSF54534">
    <property type="entry name" value="FKBP-like"/>
    <property type="match status" value="1"/>
</dbReference>
<feature type="region of interest" description="Disordered" evidence="15">
    <location>
        <begin position="269"/>
        <end position="289"/>
    </location>
</feature>
<evidence type="ECO:0000256" key="9">
    <source>
        <dbReference type="ARBA" id="ARBA00023306"/>
    </source>
</evidence>
<dbReference type="EMBL" id="SRHY01000003">
    <property type="protein sequence ID" value="TFJ93967.1"/>
    <property type="molecule type" value="Genomic_DNA"/>
</dbReference>
<evidence type="ECO:0000256" key="13">
    <source>
        <dbReference type="PROSITE-ProRule" id="PRU00277"/>
    </source>
</evidence>
<evidence type="ECO:0000313" key="17">
    <source>
        <dbReference type="EMBL" id="TFJ93967.1"/>
    </source>
</evidence>
<dbReference type="PANTHER" id="PTHR30560:SF3">
    <property type="entry name" value="TRIGGER FACTOR-LIKE PROTEIN TIG, CHLOROPLASTIC"/>
    <property type="match status" value="1"/>
</dbReference>
<dbReference type="Proteomes" id="UP000298484">
    <property type="component" value="Unassembled WGS sequence"/>
</dbReference>
<dbReference type="HAMAP" id="MF_00303">
    <property type="entry name" value="Trigger_factor_Tig"/>
    <property type="match status" value="1"/>
</dbReference>
<comment type="domain">
    <text evidence="12">Consists of 3 domains; the N-terminus binds the ribosome, the middle domain has PPIase activity, while the C-terminus has intrinsic chaperone activity on its own.</text>
</comment>
<feature type="compositionally biased region" description="Basic and acidic residues" evidence="15">
    <location>
        <begin position="280"/>
        <end position="289"/>
    </location>
</feature>
<evidence type="ECO:0000256" key="5">
    <source>
        <dbReference type="ARBA" id="ARBA00022618"/>
    </source>
</evidence>
<dbReference type="FunFam" id="3.10.50.40:FF:000001">
    <property type="entry name" value="Trigger factor"/>
    <property type="match status" value="1"/>
</dbReference>
<comment type="catalytic activity">
    <reaction evidence="1 12 13">
        <text>[protein]-peptidylproline (omega=180) = [protein]-peptidylproline (omega=0)</text>
        <dbReference type="Rhea" id="RHEA:16237"/>
        <dbReference type="Rhea" id="RHEA-COMP:10747"/>
        <dbReference type="Rhea" id="RHEA-COMP:10748"/>
        <dbReference type="ChEBI" id="CHEBI:83833"/>
        <dbReference type="ChEBI" id="CHEBI:83834"/>
        <dbReference type="EC" id="5.2.1.8"/>
    </reaction>
</comment>
<keyword evidence="7 12" id="KW-0143">Chaperone</keyword>
<dbReference type="InterPro" id="IPR008880">
    <property type="entry name" value="Trigger_fac_C"/>
</dbReference>
<dbReference type="Gene3D" id="3.30.70.1050">
    <property type="entry name" value="Trigger factor ribosome-binding domain"/>
    <property type="match status" value="1"/>
</dbReference>
<dbReference type="Pfam" id="PF05698">
    <property type="entry name" value="Trigger_C"/>
    <property type="match status" value="1"/>
</dbReference>
<evidence type="ECO:0000256" key="4">
    <source>
        <dbReference type="ARBA" id="ARBA00016902"/>
    </source>
</evidence>
<name>A0A4Y9AFU9_9BACI</name>
<dbReference type="PIRSF" id="PIRSF003095">
    <property type="entry name" value="Trigger_factor"/>
    <property type="match status" value="1"/>
</dbReference>
<keyword evidence="8 12" id="KW-0413">Isomerase</keyword>
<dbReference type="NCBIfam" id="TIGR00115">
    <property type="entry name" value="tig"/>
    <property type="match status" value="1"/>
</dbReference>
<evidence type="ECO:0000256" key="14">
    <source>
        <dbReference type="RuleBase" id="RU003914"/>
    </source>
</evidence>
<dbReference type="InterPro" id="IPR046357">
    <property type="entry name" value="PPIase_dom_sf"/>
</dbReference>
<dbReference type="OrthoDB" id="9767721at2"/>
<dbReference type="GO" id="GO:0051301">
    <property type="term" value="P:cell division"/>
    <property type="evidence" value="ECO:0007669"/>
    <property type="project" value="UniProtKB-KW"/>
</dbReference>
<dbReference type="Gene3D" id="1.10.3120.10">
    <property type="entry name" value="Trigger factor, C-terminal domain"/>
    <property type="match status" value="1"/>
</dbReference>
<evidence type="ECO:0000256" key="7">
    <source>
        <dbReference type="ARBA" id="ARBA00023186"/>
    </source>
</evidence>
<reference evidence="17 18" key="1">
    <citation type="submission" date="2019-03" db="EMBL/GenBank/DDBJ databases">
        <title>Genome sequence of Lentibacillus salicampi ATCC BAA-719.</title>
        <authorList>
            <person name="Maclea K.S."/>
            <person name="Simoes Junior M."/>
        </authorList>
    </citation>
    <scope>NUCLEOTIDE SEQUENCE [LARGE SCALE GENOMIC DNA]</scope>
    <source>
        <strain evidence="17 18">ATCC BAA-719</strain>
    </source>
</reference>
<dbReference type="InterPro" id="IPR008881">
    <property type="entry name" value="Trigger_fac_ribosome-bd_bac"/>
</dbReference>
<dbReference type="GO" id="GO:0044183">
    <property type="term" value="F:protein folding chaperone"/>
    <property type="evidence" value="ECO:0007669"/>
    <property type="project" value="TreeGrafter"/>
</dbReference>
<dbReference type="Gene3D" id="3.10.50.40">
    <property type="match status" value="1"/>
</dbReference>
<dbReference type="InterPro" id="IPR001179">
    <property type="entry name" value="PPIase_FKBP_dom"/>
</dbReference>
<gene>
    <name evidence="12" type="primary">tig</name>
    <name evidence="17" type="ORF">E4U82_03910</name>
</gene>
<proteinExistence type="inferred from homology"/>
<evidence type="ECO:0000256" key="6">
    <source>
        <dbReference type="ARBA" id="ARBA00023110"/>
    </source>
</evidence>
<dbReference type="PROSITE" id="PS50059">
    <property type="entry name" value="FKBP_PPIASE"/>
    <property type="match status" value="1"/>
</dbReference>
<dbReference type="InterPro" id="IPR005215">
    <property type="entry name" value="Trig_fac"/>
</dbReference>
<dbReference type="AlphaFoldDB" id="A0A4Y9AFU9"/>
<keyword evidence="6 12" id="KW-0697">Rotamase</keyword>
<dbReference type="GO" id="GO:0003755">
    <property type="term" value="F:peptidyl-prolyl cis-trans isomerase activity"/>
    <property type="evidence" value="ECO:0007669"/>
    <property type="project" value="UniProtKB-UniRule"/>
</dbReference>
<feature type="domain" description="PPIase FKBP-type" evidence="16">
    <location>
        <begin position="163"/>
        <end position="248"/>
    </location>
</feature>
<evidence type="ECO:0000313" key="18">
    <source>
        <dbReference type="Proteomes" id="UP000298484"/>
    </source>
</evidence>
<dbReference type="Pfam" id="PF00254">
    <property type="entry name" value="FKBP_C"/>
    <property type="match status" value="1"/>
</dbReference>
<dbReference type="Pfam" id="PF05697">
    <property type="entry name" value="Trigger_N"/>
    <property type="match status" value="1"/>
</dbReference>
<evidence type="ECO:0000259" key="16">
    <source>
        <dbReference type="PROSITE" id="PS50059"/>
    </source>
</evidence>
<dbReference type="GO" id="GO:0015031">
    <property type="term" value="P:protein transport"/>
    <property type="evidence" value="ECO:0007669"/>
    <property type="project" value="UniProtKB-UniRule"/>
</dbReference>
<comment type="function">
    <text evidence="10 12">Involved in protein export. Acts as a chaperone by maintaining the newly synthesized protein in an open conformation. Functions as a peptidyl-prolyl cis-trans isomerase.</text>
</comment>
<evidence type="ECO:0000256" key="10">
    <source>
        <dbReference type="ARBA" id="ARBA00024849"/>
    </source>
</evidence>
<keyword evidence="9 12" id="KW-0131">Cell cycle</keyword>
<dbReference type="InterPro" id="IPR037041">
    <property type="entry name" value="Trigger_fac_C_sf"/>
</dbReference>
<evidence type="ECO:0000256" key="11">
    <source>
        <dbReference type="ARBA" id="ARBA00029986"/>
    </source>
</evidence>
<comment type="similarity">
    <text evidence="2 12 14">Belongs to the FKBP-type PPIase family. Tig subfamily.</text>
</comment>
<dbReference type="SUPFAM" id="SSF109998">
    <property type="entry name" value="Triger factor/SurA peptide-binding domain-like"/>
    <property type="match status" value="1"/>
</dbReference>
<dbReference type="GO" id="GO:0005737">
    <property type="term" value="C:cytoplasm"/>
    <property type="evidence" value="ECO:0007669"/>
    <property type="project" value="UniProtKB-SubCell"/>
</dbReference>
<dbReference type="InterPro" id="IPR036611">
    <property type="entry name" value="Trigger_fac_ribosome-bd_sf"/>
</dbReference>
<dbReference type="GO" id="GO:0051083">
    <property type="term" value="P:'de novo' cotranslational protein folding"/>
    <property type="evidence" value="ECO:0007669"/>
    <property type="project" value="TreeGrafter"/>
</dbReference>
<evidence type="ECO:0000256" key="15">
    <source>
        <dbReference type="SAM" id="MobiDB-lite"/>
    </source>
</evidence>
<dbReference type="GO" id="GO:0043335">
    <property type="term" value="P:protein unfolding"/>
    <property type="evidence" value="ECO:0007669"/>
    <property type="project" value="TreeGrafter"/>
</dbReference>
<evidence type="ECO:0000256" key="12">
    <source>
        <dbReference type="HAMAP-Rule" id="MF_00303"/>
    </source>
</evidence>
<evidence type="ECO:0000256" key="1">
    <source>
        <dbReference type="ARBA" id="ARBA00000971"/>
    </source>
</evidence>
<dbReference type="GO" id="GO:0043022">
    <property type="term" value="F:ribosome binding"/>
    <property type="evidence" value="ECO:0007669"/>
    <property type="project" value="TreeGrafter"/>
</dbReference>
<dbReference type="EC" id="5.2.1.8" evidence="3 12"/>
<comment type="subcellular location">
    <subcellularLocation>
        <location evidence="12">Cytoplasm</location>
    </subcellularLocation>
    <text evidence="12">About half TF is bound to the ribosome near the polypeptide exit tunnel while the other half is free in the cytoplasm.</text>
</comment>
<evidence type="ECO:0000256" key="3">
    <source>
        <dbReference type="ARBA" id="ARBA00013194"/>
    </source>
</evidence>
<dbReference type="RefSeq" id="WP_135108742.1">
    <property type="nucleotide sequence ID" value="NZ_SRHY01000003.1"/>
</dbReference>
<keyword evidence="18" id="KW-1185">Reference proteome</keyword>
<evidence type="ECO:0000256" key="8">
    <source>
        <dbReference type="ARBA" id="ARBA00023235"/>
    </source>
</evidence>
<keyword evidence="5 12" id="KW-0132">Cell division</keyword>
<comment type="caution">
    <text evidence="17">The sequence shown here is derived from an EMBL/GenBank/DDBJ whole genome shotgun (WGS) entry which is preliminary data.</text>
</comment>